<dbReference type="AlphaFoldDB" id="A0A2D2LVM1"/>
<dbReference type="EMBL" id="CP024443">
    <property type="protein sequence ID" value="ATR79063.1"/>
    <property type="molecule type" value="Genomic_DNA"/>
</dbReference>
<protein>
    <recommendedName>
        <fullName evidence="4">Rap1a immunity protein domain-containing protein</fullName>
    </recommendedName>
</protein>
<sequence length="101" mass="11100">MKHFLHITMLASALLVANSASAYKSYGGTHSCGNFLSEMEKNSRKHGNDKAYIAGFLTGVAFADEKYNPKSADFEGVLKWVENYCSSNPLVTFLDALESLK</sequence>
<evidence type="ECO:0000256" key="1">
    <source>
        <dbReference type="SAM" id="SignalP"/>
    </source>
</evidence>
<evidence type="ECO:0000313" key="2">
    <source>
        <dbReference type="EMBL" id="ATR79063.1"/>
    </source>
</evidence>
<feature type="signal peptide" evidence="1">
    <location>
        <begin position="1"/>
        <end position="22"/>
    </location>
</feature>
<dbReference type="RefSeq" id="WP_100270289.1">
    <property type="nucleotide sequence ID" value="NZ_CP024443.1"/>
</dbReference>
<name>A0A2D2LVM1_FAUOS</name>
<gene>
    <name evidence="2" type="ORF">NP7_07245</name>
</gene>
<reference evidence="3" key="1">
    <citation type="submission" date="2017-11" db="EMBL/GenBank/DDBJ databases">
        <title>Complete genome sequence of Moraxella osloensis NP7 isolated from human skin.</title>
        <authorList>
            <person name="Lee K."/>
            <person name="Lim J.Y."/>
            <person name="Hwang I."/>
        </authorList>
    </citation>
    <scope>NUCLEOTIDE SEQUENCE [LARGE SCALE GENOMIC DNA]</scope>
    <source>
        <strain evidence="3">NP7</strain>
    </source>
</reference>
<evidence type="ECO:0000313" key="3">
    <source>
        <dbReference type="Proteomes" id="UP000229340"/>
    </source>
</evidence>
<organism evidence="2 3">
    <name type="scientific">Faucicola osloensis</name>
    <name type="common">Moraxella osloensis</name>
    <dbReference type="NCBI Taxonomy" id="34062"/>
    <lineage>
        <taxon>Bacteria</taxon>
        <taxon>Pseudomonadati</taxon>
        <taxon>Pseudomonadota</taxon>
        <taxon>Gammaproteobacteria</taxon>
        <taxon>Moraxellales</taxon>
        <taxon>Moraxellaceae</taxon>
        <taxon>Faucicola</taxon>
    </lineage>
</organism>
<feature type="chain" id="PRO_5013850810" description="Rap1a immunity protein domain-containing protein" evidence="1">
    <location>
        <begin position="23"/>
        <end position="101"/>
    </location>
</feature>
<keyword evidence="1" id="KW-0732">Signal</keyword>
<dbReference type="Proteomes" id="UP000229340">
    <property type="component" value="Chromosome"/>
</dbReference>
<accession>A0A2D2LVM1</accession>
<proteinExistence type="predicted"/>
<evidence type="ECO:0008006" key="4">
    <source>
        <dbReference type="Google" id="ProtNLM"/>
    </source>
</evidence>